<dbReference type="AlphaFoldDB" id="A0AAW1YRI5"/>
<comment type="caution">
    <text evidence="2">The sequence shown here is derived from an EMBL/GenBank/DDBJ whole genome shotgun (WGS) entry which is preliminary data.</text>
</comment>
<evidence type="ECO:0000313" key="3">
    <source>
        <dbReference type="Proteomes" id="UP001457282"/>
    </source>
</evidence>
<name>A0AAW1YRI5_RUBAR</name>
<feature type="region of interest" description="Disordered" evidence="1">
    <location>
        <begin position="61"/>
        <end position="118"/>
    </location>
</feature>
<accession>A0AAW1YRI5</accession>
<reference evidence="2 3" key="1">
    <citation type="journal article" date="2023" name="G3 (Bethesda)">
        <title>A chromosome-length genome assembly and annotation of blackberry (Rubus argutus, cv. 'Hillquist').</title>
        <authorList>
            <person name="Bruna T."/>
            <person name="Aryal R."/>
            <person name="Dudchenko O."/>
            <person name="Sargent D.J."/>
            <person name="Mead D."/>
            <person name="Buti M."/>
            <person name="Cavallini A."/>
            <person name="Hytonen T."/>
            <person name="Andres J."/>
            <person name="Pham M."/>
            <person name="Weisz D."/>
            <person name="Mascagni F."/>
            <person name="Usai G."/>
            <person name="Natali L."/>
            <person name="Bassil N."/>
            <person name="Fernandez G.E."/>
            <person name="Lomsadze A."/>
            <person name="Armour M."/>
            <person name="Olukolu B."/>
            <person name="Poorten T."/>
            <person name="Britton C."/>
            <person name="Davik J."/>
            <person name="Ashrafi H."/>
            <person name="Aiden E.L."/>
            <person name="Borodovsky M."/>
            <person name="Worthington M."/>
        </authorList>
    </citation>
    <scope>NUCLEOTIDE SEQUENCE [LARGE SCALE GENOMIC DNA]</scope>
    <source>
        <strain evidence="2">PI 553951</strain>
    </source>
</reference>
<keyword evidence="3" id="KW-1185">Reference proteome</keyword>
<feature type="region of interest" description="Disordered" evidence="1">
    <location>
        <begin position="1"/>
        <end position="23"/>
    </location>
</feature>
<proteinExistence type="predicted"/>
<evidence type="ECO:0000313" key="2">
    <source>
        <dbReference type="EMBL" id="KAK9951209.1"/>
    </source>
</evidence>
<feature type="compositionally biased region" description="Polar residues" evidence="1">
    <location>
        <begin position="1"/>
        <end position="12"/>
    </location>
</feature>
<dbReference type="EMBL" id="JBEDUW010000001">
    <property type="protein sequence ID" value="KAK9951209.1"/>
    <property type="molecule type" value="Genomic_DNA"/>
</dbReference>
<organism evidence="2 3">
    <name type="scientific">Rubus argutus</name>
    <name type="common">Southern blackberry</name>
    <dbReference type="NCBI Taxonomy" id="59490"/>
    <lineage>
        <taxon>Eukaryota</taxon>
        <taxon>Viridiplantae</taxon>
        <taxon>Streptophyta</taxon>
        <taxon>Embryophyta</taxon>
        <taxon>Tracheophyta</taxon>
        <taxon>Spermatophyta</taxon>
        <taxon>Magnoliopsida</taxon>
        <taxon>eudicotyledons</taxon>
        <taxon>Gunneridae</taxon>
        <taxon>Pentapetalae</taxon>
        <taxon>rosids</taxon>
        <taxon>fabids</taxon>
        <taxon>Rosales</taxon>
        <taxon>Rosaceae</taxon>
        <taxon>Rosoideae</taxon>
        <taxon>Rosoideae incertae sedis</taxon>
        <taxon>Rubus</taxon>
    </lineage>
</organism>
<dbReference type="Proteomes" id="UP001457282">
    <property type="component" value="Unassembled WGS sequence"/>
</dbReference>
<evidence type="ECO:0000256" key="1">
    <source>
        <dbReference type="SAM" id="MobiDB-lite"/>
    </source>
</evidence>
<sequence>MEAQKLQSSISHGFNPKPNPKQRITASVLHSHHLRLITSPCSPPPPLSHLAATTRALLRSISSKPTPHPGVAPPGHRRHKAVAASTNPDPSPCSSLLRRSRSHAVDLTAPQILAAAQP</sequence>
<gene>
    <name evidence="2" type="ORF">M0R45_006666</name>
</gene>
<protein>
    <submittedName>
        <fullName evidence="2">Uncharacterized protein</fullName>
    </submittedName>
</protein>